<dbReference type="InterPro" id="IPR001173">
    <property type="entry name" value="Glyco_trans_2-like"/>
</dbReference>
<dbReference type="PANTHER" id="PTHR43685">
    <property type="entry name" value="GLYCOSYLTRANSFERASE"/>
    <property type="match status" value="1"/>
</dbReference>
<dbReference type="EMBL" id="JAGKTC010000002">
    <property type="protein sequence ID" value="MBP3984591.1"/>
    <property type="molecule type" value="Genomic_DNA"/>
</dbReference>
<dbReference type="AlphaFoldDB" id="A0A940X3I5"/>
<feature type="domain" description="Glycosyltransferase 2-like" evidence="1">
    <location>
        <begin position="4"/>
        <end position="129"/>
    </location>
</feature>
<dbReference type="PANTHER" id="PTHR43685:SF2">
    <property type="entry name" value="GLYCOSYLTRANSFERASE 2-LIKE DOMAIN-CONTAINING PROTEIN"/>
    <property type="match status" value="1"/>
</dbReference>
<dbReference type="Proteomes" id="UP000673447">
    <property type="component" value="Unassembled WGS sequence"/>
</dbReference>
<evidence type="ECO:0000313" key="3">
    <source>
        <dbReference type="Proteomes" id="UP000673447"/>
    </source>
</evidence>
<proteinExistence type="predicted"/>
<keyword evidence="3" id="KW-1185">Reference proteome</keyword>
<dbReference type="Pfam" id="PF00535">
    <property type="entry name" value="Glycos_transf_2"/>
    <property type="match status" value="1"/>
</dbReference>
<evidence type="ECO:0000313" key="2">
    <source>
        <dbReference type="EMBL" id="MBP3984591.1"/>
    </source>
</evidence>
<gene>
    <name evidence="2" type="ORF">J5837_09195</name>
</gene>
<sequence length="324" mass="36486">MRISVALCTYNGEKYLPQQLDSLLRQERVPDQIVVRDDVSADGTWALLEDFAVEARGRGVEVDLQRNAANLGYVRNFERALSATDGDLVFLCDQDDVWHADKIFRMAREFGRRPRLVLLHTDARLVDGNGVDLGYGLFDALEMTRAEIADEHAGRAFDVLLRRNTVTGATVAMRGDVLKNVPSAPDGWVHDEWLAFVLGLDGEIDCLQWKSMDYRQHGDNQIGVRRHSLYDRVARTGLPKQEFMKSRLQCLQALQAKFEAGELVGTSEQRGRVAERVAHARFRAQLPDKTTARMAAVLREAMTGRYMRYSSGARSIASDLFGLK</sequence>
<name>A0A940X3I5_9GAMM</name>
<dbReference type="RefSeq" id="WP_210536459.1">
    <property type="nucleotide sequence ID" value="NZ_JAGKTC010000002.1"/>
</dbReference>
<reference evidence="2" key="1">
    <citation type="journal article" date="2016" name="Int. J. Syst. Evol. Microbiol.">
        <title>Pseudoxanthomonas helianthi sp. nov., isolated from roots of Jerusalem artichoke (Helianthus tuberosus).</title>
        <authorList>
            <person name="Kittiwongwattana C."/>
            <person name="Thawai C."/>
        </authorList>
    </citation>
    <scope>NUCLEOTIDE SEQUENCE</scope>
    <source>
        <strain evidence="2">110414</strain>
    </source>
</reference>
<dbReference type="InterPro" id="IPR050834">
    <property type="entry name" value="Glycosyltransf_2"/>
</dbReference>
<protein>
    <submittedName>
        <fullName evidence="2">Glycosyltransferase family 2 protein</fullName>
    </submittedName>
</protein>
<dbReference type="SUPFAM" id="SSF53448">
    <property type="entry name" value="Nucleotide-diphospho-sugar transferases"/>
    <property type="match status" value="1"/>
</dbReference>
<dbReference type="InterPro" id="IPR029044">
    <property type="entry name" value="Nucleotide-diphossugar_trans"/>
</dbReference>
<dbReference type="Gene3D" id="3.90.550.10">
    <property type="entry name" value="Spore Coat Polysaccharide Biosynthesis Protein SpsA, Chain A"/>
    <property type="match status" value="1"/>
</dbReference>
<evidence type="ECO:0000259" key="1">
    <source>
        <dbReference type="Pfam" id="PF00535"/>
    </source>
</evidence>
<accession>A0A940X3I5</accession>
<comment type="caution">
    <text evidence="2">The sequence shown here is derived from an EMBL/GenBank/DDBJ whole genome shotgun (WGS) entry which is preliminary data.</text>
</comment>
<dbReference type="CDD" id="cd04196">
    <property type="entry name" value="GT_2_like_d"/>
    <property type="match status" value="1"/>
</dbReference>
<reference evidence="2" key="2">
    <citation type="submission" date="2021-03" db="EMBL/GenBank/DDBJ databases">
        <authorList>
            <person name="Cao W."/>
        </authorList>
    </citation>
    <scope>NUCLEOTIDE SEQUENCE</scope>
    <source>
        <strain evidence="2">110414</strain>
    </source>
</reference>
<organism evidence="2 3">
    <name type="scientific">Pseudoxanthomonas helianthi</name>
    <dbReference type="NCBI Taxonomy" id="1453541"/>
    <lineage>
        <taxon>Bacteria</taxon>
        <taxon>Pseudomonadati</taxon>
        <taxon>Pseudomonadota</taxon>
        <taxon>Gammaproteobacteria</taxon>
        <taxon>Lysobacterales</taxon>
        <taxon>Lysobacteraceae</taxon>
        <taxon>Pseudoxanthomonas</taxon>
    </lineage>
</organism>